<organism evidence="1">
    <name type="scientific">Anguilla anguilla</name>
    <name type="common">European freshwater eel</name>
    <name type="synonym">Muraena anguilla</name>
    <dbReference type="NCBI Taxonomy" id="7936"/>
    <lineage>
        <taxon>Eukaryota</taxon>
        <taxon>Metazoa</taxon>
        <taxon>Chordata</taxon>
        <taxon>Craniata</taxon>
        <taxon>Vertebrata</taxon>
        <taxon>Euteleostomi</taxon>
        <taxon>Actinopterygii</taxon>
        <taxon>Neopterygii</taxon>
        <taxon>Teleostei</taxon>
        <taxon>Anguilliformes</taxon>
        <taxon>Anguillidae</taxon>
        <taxon>Anguilla</taxon>
    </lineage>
</organism>
<dbReference type="EMBL" id="GBXM01052700">
    <property type="protein sequence ID" value="JAH55877.1"/>
    <property type="molecule type" value="Transcribed_RNA"/>
</dbReference>
<protein>
    <submittedName>
        <fullName evidence="1">Uncharacterized protein</fullName>
    </submittedName>
</protein>
<accession>A0A0E9TR12</accession>
<evidence type="ECO:0000313" key="1">
    <source>
        <dbReference type="EMBL" id="JAH55877.1"/>
    </source>
</evidence>
<name>A0A0E9TR12_ANGAN</name>
<reference evidence="1" key="2">
    <citation type="journal article" date="2015" name="Fish Shellfish Immunol.">
        <title>Early steps in the European eel (Anguilla anguilla)-Vibrio vulnificus interaction in the gills: Role of the RtxA13 toxin.</title>
        <authorList>
            <person name="Callol A."/>
            <person name="Pajuelo D."/>
            <person name="Ebbesson L."/>
            <person name="Teles M."/>
            <person name="MacKenzie S."/>
            <person name="Amaro C."/>
        </authorList>
    </citation>
    <scope>NUCLEOTIDE SEQUENCE</scope>
</reference>
<sequence>MQLGYRQAIHPSQELAGNRPLVHPRVRHISRFKLNHSCHTSQCLPSSVLEMLVKNSDKFEFSVG</sequence>
<proteinExistence type="predicted"/>
<dbReference type="AlphaFoldDB" id="A0A0E9TR12"/>
<reference evidence="1" key="1">
    <citation type="submission" date="2014-11" db="EMBL/GenBank/DDBJ databases">
        <authorList>
            <person name="Amaro Gonzalez C."/>
        </authorList>
    </citation>
    <scope>NUCLEOTIDE SEQUENCE</scope>
</reference>